<accession>A0A176WEG0</accession>
<dbReference type="InterPro" id="IPR001173">
    <property type="entry name" value="Glyco_trans_2-like"/>
</dbReference>
<dbReference type="EC" id="2.4.1.80" evidence="5"/>
<dbReference type="UniPathway" id="UPA00222"/>
<evidence type="ECO:0000256" key="10">
    <source>
        <dbReference type="ARBA" id="ARBA00023136"/>
    </source>
</evidence>
<evidence type="ECO:0000256" key="7">
    <source>
        <dbReference type="ARBA" id="ARBA00022679"/>
    </source>
</evidence>
<dbReference type="GO" id="GO:0006679">
    <property type="term" value="P:glucosylceramide biosynthetic process"/>
    <property type="evidence" value="ECO:0007669"/>
    <property type="project" value="TreeGrafter"/>
</dbReference>
<dbReference type="SUPFAM" id="SSF53448">
    <property type="entry name" value="Nucleotide-diphospho-sugar transferases"/>
    <property type="match status" value="1"/>
</dbReference>
<evidence type="ECO:0000256" key="6">
    <source>
        <dbReference type="ARBA" id="ARBA00022676"/>
    </source>
</evidence>
<evidence type="ECO:0000256" key="11">
    <source>
        <dbReference type="SAM" id="MobiDB-lite"/>
    </source>
</evidence>
<evidence type="ECO:0000256" key="9">
    <source>
        <dbReference type="ARBA" id="ARBA00022989"/>
    </source>
</evidence>
<evidence type="ECO:0000313" key="13">
    <source>
        <dbReference type="EMBL" id="OAE31013.1"/>
    </source>
</evidence>
<keyword evidence="9" id="KW-1133">Transmembrane helix</keyword>
<evidence type="ECO:0000256" key="5">
    <source>
        <dbReference type="ARBA" id="ARBA00012699"/>
    </source>
</evidence>
<gene>
    <name evidence="13" type="ORF">AXG93_1502s1130</name>
</gene>
<proteinExistence type="inferred from homology"/>
<comment type="pathway">
    <text evidence="3">Sphingolipid metabolism.</text>
</comment>
<evidence type="ECO:0000256" key="2">
    <source>
        <dbReference type="ARBA" id="ARBA00004760"/>
    </source>
</evidence>
<feature type="domain" description="Glycosyltransferase 2-like" evidence="12">
    <location>
        <begin position="280"/>
        <end position="374"/>
    </location>
</feature>
<evidence type="ECO:0000259" key="12">
    <source>
        <dbReference type="Pfam" id="PF00535"/>
    </source>
</evidence>
<keyword evidence="6" id="KW-0328">Glycosyltransferase</keyword>
<dbReference type="Pfam" id="PF00535">
    <property type="entry name" value="Glycos_transf_2"/>
    <property type="match status" value="1"/>
</dbReference>
<evidence type="ECO:0000256" key="4">
    <source>
        <dbReference type="ARBA" id="ARBA00006739"/>
    </source>
</evidence>
<evidence type="ECO:0000313" key="14">
    <source>
        <dbReference type="Proteomes" id="UP000077202"/>
    </source>
</evidence>
<dbReference type="PANTHER" id="PTHR12726">
    <property type="entry name" value="CERAMIDE GLUCOSYLTRANSFERASE"/>
    <property type="match status" value="1"/>
</dbReference>
<sequence length="578" mass="64717">MSAIQGNLGCGSSRKVETRNPKDLDVESEGAATLILSFVPSDDLSSPVLCTIRVGKERIPLSWPTEERIRNQIFFEFCGPKFEHFHIRSANNMRKDLVGSKELKNAAPSRLPSYSAEMWWNYVDMWLAWASAFCCHSTAFGFSIQGCVIQAAIGAGYLGAAKTRRKELQKIRDDEAAGNPFGFLYHDIGALETSAQERLPRVAVVMPLKGVGEFNLGNWRTQVTSLYGGEVEFLFVVESVEDPAYNAVSQLLRELGDQVQGRVIVAGLSTTCSQKVHNQLAGVEAMHKDTKYVLFLDDDVRIHPGTIGSVVRDMEVNPKIFVLTGFPFDIPTQRCLKAYCIYEYHMPCSIGFGLTGGRTFFLWGGFMMMHAEDFRSNRYGLVSGLRYGGYSDDMTLAAVAAANKRIISSPPTTVFFHPLGRVNFKQYWNYLRKQSIVLETHITTVNYLMNRALFYSHCWLSWGLCIPYFTSLIHLLAILRFYCTSNPEFNPDIKTGLVVVGCTITSSLIEVLSMKRLSRVEIDLCNALSPESPKVSIEPYDWFLGVMELVVNLSLQPFNKTVVVRGGDLHLLRDGKTS</sequence>
<dbReference type="Proteomes" id="UP000077202">
    <property type="component" value="Unassembled WGS sequence"/>
</dbReference>
<keyword evidence="14" id="KW-1185">Reference proteome</keyword>
<comment type="similarity">
    <text evidence="4">Belongs to the glycosyltransferase 2 family.</text>
</comment>
<evidence type="ECO:0000256" key="1">
    <source>
        <dbReference type="ARBA" id="ARBA00004141"/>
    </source>
</evidence>
<keyword evidence="10" id="KW-0472">Membrane</keyword>
<dbReference type="InterPro" id="IPR025993">
    <property type="entry name" value="Ceramide_glucosylTrfase"/>
</dbReference>
<dbReference type="Gene3D" id="3.90.550.10">
    <property type="entry name" value="Spore Coat Polysaccharide Biosynthesis Protein SpsA, Chain A"/>
    <property type="match status" value="1"/>
</dbReference>
<dbReference type="PANTHER" id="PTHR12726:SF0">
    <property type="entry name" value="CERAMIDE GLUCOSYLTRANSFERASE"/>
    <property type="match status" value="1"/>
</dbReference>
<protein>
    <recommendedName>
        <fullName evidence="5">ceramide glucosyltransferase</fullName>
        <ecNumber evidence="5">2.4.1.80</ecNumber>
    </recommendedName>
</protein>
<dbReference type="InterPro" id="IPR029044">
    <property type="entry name" value="Nucleotide-diphossugar_trans"/>
</dbReference>
<dbReference type="GO" id="GO:0016020">
    <property type="term" value="C:membrane"/>
    <property type="evidence" value="ECO:0007669"/>
    <property type="project" value="UniProtKB-SubCell"/>
</dbReference>
<comment type="pathway">
    <text evidence="2">Lipid metabolism; sphingolipid metabolism.</text>
</comment>
<feature type="compositionally biased region" description="Basic and acidic residues" evidence="11">
    <location>
        <begin position="14"/>
        <end position="24"/>
    </location>
</feature>
<name>A0A176WEG0_MARPO</name>
<feature type="region of interest" description="Disordered" evidence="11">
    <location>
        <begin position="1"/>
        <end position="24"/>
    </location>
</feature>
<reference evidence="13" key="1">
    <citation type="submission" date="2016-03" db="EMBL/GenBank/DDBJ databases">
        <title>Mechanisms controlling the formation of the plant cell surface in tip-growing cells are functionally conserved among land plants.</title>
        <authorList>
            <person name="Honkanen S."/>
            <person name="Jones V.A."/>
            <person name="Morieri G."/>
            <person name="Champion C."/>
            <person name="Hetherington A.J."/>
            <person name="Kelly S."/>
            <person name="Saint-Marcoux D."/>
            <person name="Proust H."/>
            <person name="Prescott H."/>
            <person name="Dolan L."/>
        </authorList>
    </citation>
    <scope>NUCLEOTIDE SEQUENCE [LARGE SCALE GENOMIC DNA]</scope>
    <source>
        <tissue evidence="13">Whole gametophyte</tissue>
    </source>
</reference>
<evidence type="ECO:0000256" key="3">
    <source>
        <dbReference type="ARBA" id="ARBA00004991"/>
    </source>
</evidence>
<dbReference type="EMBL" id="LVLJ01001188">
    <property type="protein sequence ID" value="OAE31013.1"/>
    <property type="molecule type" value="Genomic_DNA"/>
</dbReference>
<keyword evidence="8" id="KW-0812">Transmembrane</keyword>
<comment type="subcellular location">
    <subcellularLocation>
        <location evidence="1">Membrane</location>
        <topology evidence="1">Multi-pass membrane protein</topology>
    </subcellularLocation>
</comment>
<keyword evidence="7" id="KW-0808">Transferase</keyword>
<dbReference type="GO" id="GO:0008120">
    <property type="term" value="F:ceramide glucosyltransferase activity"/>
    <property type="evidence" value="ECO:0007669"/>
    <property type="project" value="UniProtKB-EC"/>
</dbReference>
<evidence type="ECO:0000256" key="8">
    <source>
        <dbReference type="ARBA" id="ARBA00022692"/>
    </source>
</evidence>
<dbReference type="AlphaFoldDB" id="A0A176WEG0"/>
<organism evidence="13 14">
    <name type="scientific">Marchantia polymorpha subsp. ruderalis</name>
    <dbReference type="NCBI Taxonomy" id="1480154"/>
    <lineage>
        <taxon>Eukaryota</taxon>
        <taxon>Viridiplantae</taxon>
        <taxon>Streptophyta</taxon>
        <taxon>Embryophyta</taxon>
        <taxon>Marchantiophyta</taxon>
        <taxon>Marchantiopsida</taxon>
        <taxon>Marchantiidae</taxon>
        <taxon>Marchantiales</taxon>
        <taxon>Marchantiaceae</taxon>
        <taxon>Marchantia</taxon>
    </lineage>
</organism>
<comment type="caution">
    <text evidence="13">The sequence shown here is derived from an EMBL/GenBank/DDBJ whole genome shotgun (WGS) entry which is preliminary data.</text>
</comment>